<dbReference type="CDD" id="cd06170">
    <property type="entry name" value="LuxR_C_like"/>
    <property type="match status" value="1"/>
</dbReference>
<dbReference type="EMBL" id="JAWXXX010000001">
    <property type="protein sequence ID" value="MDX5895190.1"/>
    <property type="molecule type" value="Genomic_DNA"/>
</dbReference>
<dbReference type="PANTHER" id="PTHR44688:SF16">
    <property type="entry name" value="DNA-BINDING TRANSCRIPTIONAL ACTIVATOR DEVR_DOSR"/>
    <property type="match status" value="1"/>
</dbReference>
<evidence type="ECO:0000256" key="1">
    <source>
        <dbReference type="ARBA" id="ARBA00023015"/>
    </source>
</evidence>
<evidence type="ECO:0000256" key="3">
    <source>
        <dbReference type="ARBA" id="ARBA00023163"/>
    </source>
</evidence>
<dbReference type="GO" id="GO:0006355">
    <property type="term" value="P:regulation of DNA-templated transcription"/>
    <property type="evidence" value="ECO:0007669"/>
    <property type="project" value="InterPro"/>
</dbReference>
<dbReference type="Pfam" id="PF00196">
    <property type="entry name" value="GerE"/>
    <property type="match status" value="1"/>
</dbReference>
<dbReference type="InterPro" id="IPR000792">
    <property type="entry name" value="Tscrpt_reg_LuxR_C"/>
</dbReference>
<evidence type="ECO:0000313" key="6">
    <source>
        <dbReference type="Proteomes" id="UP001281130"/>
    </source>
</evidence>
<evidence type="ECO:0000256" key="2">
    <source>
        <dbReference type="ARBA" id="ARBA00023125"/>
    </source>
</evidence>
<dbReference type="GO" id="GO:0003677">
    <property type="term" value="F:DNA binding"/>
    <property type="evidence" value="ECO:0007669"/>
    <property type="project" value="UniProtKB-KW"/>
</dbReference>
<proteinExistence type="predicted"/>
<dbReference type="SMART" id="SM00421">
    <property type="entry name" value="HTH_LUXR"/>
    <property type="match status" value="1"/>
</dbReference>
<gene>
    <name evidence="5" type="ORF">SIL72_14275</name>
</gene>
<dbReference type="Proteomes" id="UP001281130">
    <property type="component" value="Unassembled WGS sequence"/>
</dbReference>
<dbReference type="InterPro" id="IPR036388">
    <property type="entry name" value="WH-like_DNA-bd_sf"/>
</dbReference>
<dbReference type="PANTHER" id="PTHR44688">
    <property type="entry name" value="DNA-BINDING TRANSCRIPTIONAL ACTIVATOR DEVR_DOSR"/>
    <property type="match status" value="1"/>
</dbReference>
<keyword evidence="2" id="KW-0238">DNA-binding</keyword>
<dbReference type="Gene3D" id="1.10.10.10">
    <property type="entry name" value="Winged helix-like DNA-binding domain superfamily/Winged helix DNA-binding domain"/>
    <property type="match status" value="1"/>
</dbReference>
<evidence type="ECO:0000313" key="5">
    <source>
        <dbReference type="EMBL" id="MDX5895190.1"/>
    </source>
</evidence>
<keyword evidence="3" id="KW-0804">Transcription</keyword>
<organism evidence="5 6">
    <name type="scientific">Rubrobacter radiotolerans</name>
    <name type="common">Arthrobacter radiotolerans</name>
    <dbReference type="NCBI Taxonomy" id="42256"/>
    <lineage>
        <taxon>Bacteria</taxon>
        <taxon>Bacillati</taxon>
        <taxon>Actinomycetota</taxon>
        <taxon>Rubrobacteria</taxon>
        <taxon>Rubrobacterales</taxon>
        <taxon>Rubrobacteraceae</taxon>
        <taxon>Rubrobacter</taxon>
    </lineage>
</organism>
<evidence type="ECO:0000259" key="4">
    <source>
        <dbReference type="PROSITE" id="PS50043"/>
    </source>
</evidence>
<dbReference type="RefSeq" id="WP_159449938.1">
    <property type="nucleotide sequence ID" value="NZ_JAWXXX010000001.1"/>
</dbReference>
<dbReference type="AlphaFoldDB" id="A0AB35T8G7"/>
<protein>
    <submittedName>
        <fullName evidence="5">LuxR C-terminal-related transcriptional regulator</fullName>
    </submittedName>
</protein>
<name>A0AB35T8G7_RUBRA</name>
<sequence length="177" mass="19181">MRKNHEQASAGNASQTISAYGIGRVLLLEHGTSADPRQSRTATAGATVSGQRVILEILLCPGLSGNGDRKQSPDTELYSNLLRNALIRLLGGSNEISDTSREIDAIATSRTPLITPLTDQQLAVLQLLEEGLPAKNMAVRLRISIHTVNYHKRNLYRNLNVSSATEAIRKARDSGLI</sequence>
<dbReference type="PROSITE" id="PS50043">
    <property type="entry name" value="HTH_LUXR_2"/>
    <property type="match status" value="1"/>
</dbReference>
<keyword evidence="1" id="KW-0805">Transcription regulation</keyword>
<dbReference type="SUPFAM" id="SSF46894">
    <property type="entry name" value="C-terminal effector domain of the bipartite response regulators"/>
    <property type="match status" value="1"/>
</dbReference>
<dbReference type="InterPro" id="IPR016032">
    <property type="entry name" value="Sig_transdc_resp-reg_C-effctor"/>
</dbReference>
<dbReference type="PRINTS" id="PR00038">
    <property type="entry name" value="HTHLUXR"/>
</dbReference>
<accession>A0AB35T8G7</accession>
<reference evidence="5" key="1">
    <citation type="submission" date="2023-11" db="EMBL/GenBank/DDBJ databases">
        <title>MicrobeMod: A computational toolkit for identifying prokaryotic methylation and restriction-modification with nanopore sequencing.</title>
        <authorList>
            <person name="Crits-Christoph A."/>
            <person name="Kang S.C."/>
            <person name="Lee H."/>
            <person name="Ostrov N."/>
        </authorList>
    </citation>
    <scope>NUCLEOTIDE SEQUENCE</scope>
    <source>
        <strain evidence="5">ATCC 51242</strain>
    </source>
</reference>
<feature type="domain" description="HTH luxR-type" evidence="4">
    <location>
        <begin position="110"/>
        <end position="175"/>
    </location>
</feature>
<comment type="caution">
    <text evidence="5">The sequence shown here is derived from an EMBL/GenBank/DDBJ whole genome shotgun (WGS) entry which is preliminary data.</text>
</comment>